<comment type="caution">
    <text evidence="2">The sequence shown here is derived from an EMBL/GenBank/DDBJ whole genome shotgun (WGS) entry which is preliminary data.</text>
</comment>
<dbReference type="NCBIfam" id="TIGR04183">
    <property type="entry name" value="Por_Secre_tail"/>
    <property type="match status" value="1"/>
</dbReference>
<feature type="domain" description="Secretion system C-terminal sorting" evidence="1">
    <location>
        <begin position="75"/>
        <end position="146"/>
    </location>
</feature>
<dbReference type="AlphaFoldDB" id="A0A645FF45"/>
<reference evidence="2" key="1">
    <citation type="submission" date="2019-08" db="EMBL/GenBank/DDBJ databases">
        <authorList>
            <person name="Kucharzyk K."/>
            <person name="Murdoch R.W."/>
            <person name="Higgins S."/>
            <person name="Loffler F."/>
        </authorList>
    </citation>
    <scope>NUCLEOTIDE SEQUENCE</scope>
</reference>
<accession>A0A645FF45</accession>
<gene>
    <name evidence="2" type="ORF">SDC9_158301</name>
</gene>
<protein>
    <recommendedName>
        <fullName evidence="1">Secretion system C-terminal sorting domain-containing protein</fullName>
    </recommendedName>
</protein>
<dbReference type="InterPro" id="IPR026444">
    <property type="entry name" value="Secre_tail"/>
</dbReference>
<evidence type="ECO:0000313" key="2">
    <source>
        <dbReference type="EMBL" id="MPN11003.1"/>
    </source>
</evidence>
<name>A0A645FF45_9ZZZZ</name>
<dbReference type="EMBL" id="VSSQ01057196">
    <property type="protein sequence ID" value="MPN11003.1"/>
    <property type="molecule type" value="Genomic_DNA"/>
</dbReference>
<proteinExistence type="predicted"/>
<sequence length="149" mass="16800">MNLKIKSQSLYLFIFQLLFFIASVNSQTVSYTYDTAGNRISRKIVSLPPPPPQGSKLYVDSTAIQDMMDERTITVYPNPTRGALGVEINGGDTKEDLRLIIYNGQGMQLYNSNAQPGINPIDMMAYPKGWYILRVQAGENKKEFKVIKE</sequence>
<dbReference type="Pfam" id="PF18962">
    <property type="entry name" value="Por_Secre_tail"/>
    <property type="match status" value="1"/>
</dbReference>
<evidence type="ECO:0000259" key="1">
    <source>
        <dbReference type="Pfam" id="PF18962"/>
    </source>
</evidence>
<organism evidence="2">
    <name type="scientific">bioreactor metagenome</name>
    <dbReference type="NCBI Taxonomy" id="1076179"/>
    <lineage>
        <taxon>unclassified sequences</taxon>
        <taxon>metagenomes</taxon>
        <taxon>ecological metagenomes</taxon>
    </lineage>
</organism>